<dbReference type="InterPro" id="IPR001433">
    <property type="entry name" value="OxRdtase_FAD/NAD-bd"/>
</dbReference>
<dbReference type="InterPro" id="IPR050415">
    <property type="entry name" value="MRET"/>
</dbReference>
<gene>
    <name evidence="5" type="ORF">GJQ55_11570</name>
</gene>
<evidence type="ECO:0000313" key="5">
    <source>
        <dbReference type="EMBL" id="QQD25069.1"/>
    </source>
</evidence>
<dbReference type="GO" id="GO:0016491">
    <property type="term" value="F:oxidoreductase activity"/>
    <property type="evidence" value="ECO:0007669"/>
    <property type="project" value="UniProtKB-KW"/>
</dbReference>
<dbReference type="PANTHER" id="PTHR47354:SF7">
    <property type="entry name" value="NAD(P)H-FLAVIN REDUCTASE"/>
    <property type="match status" value="1"/>
</dbReference>
<reference evidence="5 6" key="1">
    <citation type="submission" date="2019-11" db="EMBL/GenBank/DDBJ databases">
        <title>Venatorbacter sp. nov. a predator of Campylobacter and other Gram-negative bacteria.</title>
        <authorList>
            <person name="Saeedi A."/>
            <person name="Cummings N.J."/>
            <person name="Connerton I.F."/>
            <person name="Connerton P.L."/>
        </authorList>
    </citation>
    <scope>NUCLEOTIDE SEQUENCE [LARGE SCALE GENOMIC DNA]</scope>
    <source>
        <strain evidence="5">XL5</strain>
    </source>
</reference>
<evidence type="ECO:0000259" key="4">
    <source>
        <dbReference type="PROSITE" id="PS51384"/>
    </source>
</evidence>
<dbReference type="InterPro" id="IPR017927">
    <property type="entry name" value="FAD-bd_FR_type"/>
</dbReference>
<dbReference type="SUPFAM" id="SSF63380">
    <property type="entry name" value="Riboflavin synthase domain-like"/>
    <property type="match status" value="1"/>
</dbReference>
<dbReference type="InterPro" id="IPR039261">
    <property type="entry name" value="FNR_nucleotide-bd"/>
</dbReference>
<dbReference type="KEGG" id="vcw:GJQ55_11570"/>
<dbReference type="PRINTS" id="PR00410">
    <property type="entry name" value="PHEHYDRXLASE"/>
</dbReference>
<evidence type="ECO:0000256" key="3">
    <source>
        <dbReference type="ARBA" id="ARBA00038177"/>
    </source>
</evidence>
<evidence type="ECO:0000313" key="6">
    <source>
        <dbReference type="Proteomes" id="UP000596074"/>
    </source>
</evidence>
<keyword evidence="2" id="KW-0455">Luminescence</keyword>
<dbReference type="Proteomes" id="UP000596074">
    <property type="component" value="Chromosome"/>
</dbReference>
<evidence type="ECO:0000256" key="2">
    <source>
        <dbReference type="ARBA" id="ARBA00023223"/>
    </source>
</evidence>
<dbReference type="Gene3D" id="2.40.30.10">
    <property type="entry name" value="Translation factors"/>
    <property type="match status" value="1"/>
</dbReference>
<dbReference type="InterPro" id="IPR017938">
    <property type="entry name" value="Riboflavin_synthase-like_b-brl"/>
</dbReference>
<organism evidence="5 6">
    <name type="scientific">Venatoribacter cucullus</name>
    <dbReference type="NCBI Taxonomy" id="2661630"/>
    <lineage>
        <taxon>Bacteria</taxon>
        <taxon>Pseudomonadati</taxon>
        <taxon>Pseudomonadota</taxon>
        <taxon>Gammaproteobacteria</taxon>
        <taxon>Oceanospirillales</taxon>
        <taxon>Oceanospirillaceae</taxon>
        <taxon>Venatoribacter</taxon>
    </lineage>
</organism>
<evidence type="ECO:0000256" key="1">
    <source>
        <dbReference type="ARBA" id="ARBA00023002"/>
    </source>
</evidence>
<dbReference type="EMBL" id="CP046056">
    <property type="protein sequence ID" value="QQD25069.1"/>
    <property type="molecule type" value="Genomic_DNA"/>
</dbReference>
<feature type="domain" description="FAD-binding FR-type" evidence="4">
    <location>
        <begin position="10"/>
        <end position="119"/>
    </location>
</feature>
<name>A0A9X7V3P9_9GAMM</name>
<dbReference type="GO" id="GO:0008218">
    <property type="term" value="P:bioluminescence"/>
    <property type="evidence" value="ECO:0007669"/>
    <property type="project" value="UniProtKB-KW"/>
</dbReference>
<dbReference type="AlphaFoldDB" id="A0A9X7V3P9"/>
<keyword evidence="6" id="KW-1185">Reference proteome</keyword>
<dbReference type="PROSITE" id="PS51384">
    <property type="entry name" value="FAD_FR"/>
    <property type="match status" value="1"/>
</dbReference>
<proteinExistence type="inferred from homology"/>
<comment type="similarity">
    <text evidence="3">Belongs to the Fre/LuxG FAD/NAD(P) flavoprotein oxidoreductase family.</text>
</comment>
<dbReference type="RefSeq" id="WP_228345131.1">
    <property type="nucleotide sequence ID" value="NZ_CP046056.1"/>
</dbReference>
<dbReference type="Pfam" id="PF00175">
    <property type="entry name" value="NAD_binding_1"/>
    <property type="match status" value="1"/>
</dbReference>
<accession>A0A9X7V3P9</accession>
<dbReference type="Gene3D" id="3.40.50.80">
    <property type="entry name" value="Nucleotide-binding domain of ferredoxin-NADP reductase (FNR) module"/>
    <property type="match status" value="1"/>
</dbReference>
<keyword evidence="1" id="KW-0560">Oxidoreductase</keyword>
<protein>
    <submittedName>
        <fullName evidence="5">NAD(P)H-flavin reductase</fullName>
    </submittedName>
</protein>
<dbReference type="SUPFAM" id="SSF52343">
    <property type="entry name" value="Ferredoxin reductase-like, C-terminal NADP-linked domain"/>
    <property type="match status" value="1"/>
</dbReference>
<dbReference type="PANTHER" id="PTHR47354">
    <property type="entry name" value="NADH OXIDOREDUCTASE HCR"/>
    <property type="match status" value="1"/>
</dbReference>
<sequence length="260" mass="29239">MNNHVMGYPLKQYACQVSAIAPLSENTYQVDLLAPDDASLSYHAGQHLQLELSPEQEAGMQSLSYTIANACKPDSPQRLQLIINKNSEFSGKIIKTLASLQHSKKSARVTMPLGKAYLQTRLDQPHVLVAAGSGIAKIKCIIEEIVNRKPDADVTIYWSNRSLNDFYLLDFFQRLESRYKTITFIPVLESESPGWGGRSGYLYEVIQQDFASLEHTKMYLCGSPVMVYGTMDQLKNRGLKEQNCYSDVFEYAPRLPQSEG</sequence>